<keyword evidence="8" id="KW-1185">Reference proteome</keyword>
<proteinExistence type="inferred from homology"/>
<dbReference type="EC" id="3.2.1.21" evidence="7"/>
<dbReference type="Gene3D" id="3.20.20.80">
    <property type="entry name" value="Glycosidases"/>
    <property type="match status" value="1"/>
</dbReference>
<dbReference type="PROSITE" id="PS00653">
    <property type="entry name" value="GLYCOSYL_HYDROL_F1_2"/>
    <property type="match status" value="1"/>
</dbReference>
<feature type="active site" description="Nucleophile" evidence="4">
    <location>
        <position position="373"/>
    </location>
</feature>
<keyword evidence="3 6" id="KW-0326">Glycosidase</keyword>
<gene>
    <name evidence="7" type="ORF">JCM19235_5611</name>
</gene>
<dbReference type="AlphaFoldDB" id="A0A090SBY8"/>
<organism evidence="7 8">
    <name type="scientific">Vibrio maritimus</name>
    <dbReference type="NCBI Taxonomy" id="990268"/>
    <lineage>
        <taxon>Bacteria</taxon>
        <taxon>Pseudomonadati</taxon>
        <taxon>Pseudomonadota</taxon>
        <taxon>Gammaproteobacteria</taxon>
        <taxon>Vibrionales</taxon>
        <taxon>Vibrionaceae</taxon>
        <taxon>Vibrio</taxon>
    </lineage>
</organism>
<dbReference type="PRINTS" id="PR00131">
    <property type="entry name" value="GLHYDRLASE1"/>
</dbReference>
<accession>A0A090SBY8</accession>
<evidence type="ECO:0000256" key="4">
    <source>
        <dbReference type="PROSITE-ProRule" id="PRU10055"/>
    </source>
</evidence>
<dbReference type="Pfam" id="PF00232">
    <property type="entry name" value="Glyco_hydro_1"/>
    <property type="match status" value="1"/>
</dbReference>
<sequence length="474" mass="54388">MAFQENFLWGSASAAYQIEGAANLDGKGDSIWDVYSRVPGNTFKDTTGEVAIDFYHKYEEDIELMREMGLKAYRFSVAWTRIMPDGRTVNPKGVEFYHNVINKLIECGITPILTIYHWDLPQALQDEYQGWESRKILADFTQYCEVLFNEYGDKVPYWVCMNEQNIFTSLGYVQKIHPPKVSDYQRFINANHIASLANASAVKRFKEMGIKGQIGASFAYSPTYSKTAAPEDVIAAENAQEIQDLLWMDVYAKGAYPKIGLKLLERLGIHIDFQDGDKELLKAGICDFMGLNYYQSATFVAPENREQTAQTGNAAQVSVVSDVARIPTDDYYVRADNEHLKMTDWNWAIDPEGLRVALRRITSRYNLPILISENGLGAYDTLTEDGRVHDDYRIAFLKAHVEAINDAIEDGCEVIGYCTWSYQDLFSWLNGYAKRYGFVYVDRDEESEKELKRYKKDSFYWYQRVIETNGENLD</sequence>
<keyword evidence="2 6" id="KW-0378">Hydrolase</keyword>
<dbReference type="InterPro" id="IPR017853">
    <property type="entry name" value="GH"/>
</dbReference>
<reference evidence="7 8" key="2">
    <citation type="submission" date="2014-09" db="EMBL/GenBank/DDBJ databases">
        <authorList>
            <consortium name="NBRP consortium"/>
            <person name="Sawabe T."/>
            <person name="Meirelles P."/>
            <person name="Nakanishi M."/>
            <person name="Sayaka M."/>
            <person name="Hattori M."/>
            <person name="Ohkuma M."/>
        </authorList>
    </citation>
    <scope>NUCLEOTIDE SEQUENCE [LARGE SCALE GENOMIC DNA]</scope>
    <source>
        <strain evidence="8">JCM19235</strain>
    </source>
</reference>
<comment type="similarity">
    <text evidence="1 5">Belongs to the glycosyl hydrolase 1 family.</text>
</comment>
<dbReference type="FunFam" id="3.20.20.80:FF:000004">
    <property type="entry name" value="Beta-glucosidase 6-phospho-beta-glucosidase"/>
    <property type="match status" value="1"/>
</dbReference>
<name>A0A090SBY8_9VIBR</name>
<dbReference type="SUPFAM" id="SSF51445">
    <property type="entry name" value="(Trans)glycosidases"/>
    <property type="match status" value="1"/>
</dbReference>
<dbReference type="STRING" id="990268.JCM19235_5611"/>
<dbReference type="InterPro" id="IPR001360">
    <property type="entry name" value="Glyco_hydro_1"/>
</dbReference>
<dbReference type="GO" id="GO:0005829">
    <property type="term" value="C:cytosol"/>
    <property type="evidence" value="ECO:0007669"/>
    <property type="project" value="TreeGrafter"/>
</dbReference>
<protein>
    <submittedName>
        <fullName evidence="7">Beta-glucosidase</fullName>
        <ecNumber evidence="7">3.2.1.21</ecNumber>
        <ecNumber evidence="7">3.2.1.86</ecNumber>
    </submittedName>
</protein>
<evidence type="ECO:0000256" key="1">
    <source>
        <dbReference type="ARBA" id="ARBA00010838"/>
    </source>
</evidence>
<dbReference type="OrthoDB" id="9765195at2"/>
<evidence type="ECO:0000313" key="8">
    <source>
        <dbReference type="Proteomes" id="UP000029228"/>
    </source>
</evidence>
<comment type="caution">
    <text evidence="7">The sequence shown here is derived from an EMBL/GenBank/DDBJ whole genome shotgun (WGS) entry which is preliminary data.</text>
</comment>
<dbReference type="InterPro" id="IPR018120">
    <property type="entry name" value="Glyco_hydro_1_AS"/>
</dbReference>
<dbReference type="GO" id="GO:0008706">
    <property type="term" value="F:6-phospho-beta-glucosidase activity"/>
    <property type="evidence" value="ECO:0007669"/>
    <property type="project" value="UniProtKB-EC"/>
</dbReference>
<dbReference type="EMBL" id="BBMR01000001">
    <property type="protein sequence ID" value="GAL17062.1"/>
    <property type="molecule type" value="Genomic_DNA"/>
</dbReference>
<evidence type="ECO:0000256" key="6">
    <source>
        <dbReference type="RuleBase" id="RU004468"/>
    </source>
</evidence>
<dbReference type="InterPro" id="IPR033132">
    <property type="entry name" value="GH_1_N_CS"/>
</dbReference>
<evidence type="ECO:0000256" key="2">
    <source>
        <dbReference type="ARBA" id="ARBA00022801"/>
    </source>
</evidence>
<dbReference type="EC" id="3.2.1.86" evidence="7"/>
<evidence type="ECO:0000256" key="3">
    <source>
        <dbReference type="ARBA" id="ARBA00023295"/>
    </source>
</evidence>
<evidence type="ECO:0000313" key="7">
    <source>
        <dbReference type="EMBL" id="GAL17062.1"/>
    </source>
</evidence>
<dbReference type="GO" id="GO:0016052">
    <property type="term" value="P:carbohydrate catabolic process"/>
    <property type="evidence" value="ECO:0007669"/>
    <property type="project" value="TreeGrafter"/>
</dbReference>
<reference evidence="7 8" key="1">
    <citation type="submission" date="2014-09" db="EMBL/GenBank/DDBJ databases">
        <title>Vibrio maritimus JCM 19235. (C45) whole genome shotgun sequence.</title>
        <authorList>
            <person name="Sawabe T."/>
            <person name="Meirelles P."/>
            <person name="Nakanishi M."/>
            <person name="Sayaka M."/>
            <person name="Hattori M."/>
            <person name="Ohkuma M."/>
        </authorList>
    </citation>
    <scope>NUCLEOTIDE SEQUENCE [LARGE SCALE GENOMIC DNA]</scope>
    <source>
        <strain evidence="8">JCM19235</strain>
    </source>
</reference>
<dbReference type="Proteomes" id="UP000029228">
    <property type="component" value="Unassembled WGS sequence"/>
</dbReference>
<dbReference type="PANTHER" id="PTHR10353">
    <property type="entry name" value="GLYCOSYL HYDROLASE"/>
    <property type="match status" value="1"/>
</dbReference>
<dbReference type="PANTHER" id="PTHR10353:SF136">
    <property type="entry name" value="ARYL-PHOSPHO-BETA-D-GLUCOSIDASE BGLC"/>
    <property type="match status" value="1"/>
</dbReference>
<evidence type="ECO:0000256" key="5">
    <source>
        <dbReference type="RuleBase" id="RU003690"/>
    </source>
</evidence>
<dbReference type="PROSITE" id="PS00572">
    <property type="entry name" value="GLYCOSYL_HYDROL_F1_1"/>
    <property type="match status" value="1"/>
</dbReference>